<protein>
    <submittedName>
        <fullName evidence="1">SRPBCC family protein</fullName>
    </submittedName>
</protein>
<dbReference type="Gene3D" id="3.30.530.20">
    <property type="match status" value="1"/>
</dbReference>
<dbReference type="Proteomes" id="UP000824072">
    <property type="component" value="Unassembled WGS sequence"/>
</dbReference>
<name>A0A9D1LCB4_9FIRM</name>
<dbReference type="InterPro" id="IPR023393">
    <property type="entry name" value="START-like_dom_sf"/>
</dbReference>
<dbReference type="EMBL" id="DVMU01000077">
    <property type="protein sequence ID" value="HIU33596.1"/>
    <property type="molecule type" value="Genomic_DNA"/>
</dbReference>
<dbReference type="Pfam" id="PF10604">
    <property type="entry name" value="Polyketide_cyc2"/>
    <property type="match status" value="1"/>
</dbReference>
<reference evidence="1" key="2">
    <citation type="journal article" date="2021" name="PeerJ">
        <title>Extensive microbial diversity within the chicken gut microbiome revealed by metagenomics and culture.</title>
        <authorList>
            <person name="Gilroy R."/>
            <person name="Ravi A."/>
            <person name="Getino M."/>
            <person name="Pursley I."/>
            <person name="Horton D.L."/>
            <person name="Alikhan N.F."/>
            <person name="Baker D."/>
            <person name="Gharbi K."/>
            <person name="Hall N."/>
            <person name="Watson M."/>
            <person name="Adriaenssens E.M."/>
            <person name="Foster-Nyarko E."/>
            <person name="Jarju S."/>
            <person name="Secka A."/>
            <person name="Antonio M."/>
            <person name="Oren A."/>
            <person name="Chaudhuri R.R."/>
            <person name="La Ragione R."/>
            <person name="Hildebrand F."/>
            <person name="Pallen M.J."/>
        </authorList>
    </citation>
    <scope>NUCLEOTIDE SEQUENCE</scope>
    <source>
        <strain evidence="1">ChiHcec3-11533</strain>
    </source>
</reference>
<reference evidence="1" key="1">
    <citation type="submission" date="2020-10" db="EMBL/GenBank/DDBJ databases">
        <authorList>
            <person name="Gilroy R."/>
        </authorList>
    </citation>
    <scope>NUCLEOTIDE SEQUENCE</scope>
    <source>
        <strain evidence="1">ChiHcec3-11533</strain>
    </source>
</reference>
<dbReference type="InterPro" id="IPR019587">
    <property type="entry name" value="Polyketide_cyclase/dehydratase"/>
</dbReference>
<proteinExistence type="predicted"/>
<sequence length="140" mass="16377">MIVARISAKLPYDVQAVWNTVTSLDSCAWRSDLSRIEILDERRFVEYTKAGHATRFTITASEFCSLWEFDLENENLRGHWIGVFTPQKTGTMVEFTEKIDVRNPLMRLFARLYLKRQQAGYLADLRAELERKRNEMQGVV</sequence>
<gene>
    <name evidence="1" type="ORF">IAB02_03450</name>
</gene>
<evidence type="ECO:0000313" key="2">
    <source>
        <dbReference type="Proteomes" id="UP000824072"/>
    </source>
</evidence>
<dbReference type="AlphaFoldDB" id="A0A9D1LCB4"/>
<evidence type="ECO:0000313" key="1">
    <source>
        <dbReference type="EMBL" id="HIU33596.1"/>
    </source>
</evidence>
<accession>A0A9D1LCB4</accession>
<organism evidence="1 2">
    <name type="scientific">Candidatus Pullichristensenella excrementigallinarum</name>
    <dbReference type="NCBI Taxonomy" id="2840907"/>
    <lineage>
        <taxon>Bacteria</taxon>
        <taxon>Bacillati</taxon>
        <taxon>Bacillota</taxon>
        <taxon>Clostridia</taxon>
        <taxon>Candidatus Pullichristensenella</taxon>
    </lineage>
</organism>
<dbReference type="SUPFAM" id="SSF55961">
    <property type="entry name" value="Bet v1-like"/>
    <property type="match status" value="1"/>
</dbReference>
<comment type="caution">
    <text evidence="1">The sequence shown here is derived from an EMBL/GenBank/DDBJ whole genome shotgun (WGS) entry which is preliminary data.</text>
</comment>